<feature type="domain" description="Hedgehog/Intein (Hint)" evidence="1">
    <location>
        <begin position="136"/>
        <end position="272"/>
    </location>
</feature>
<name>A0A7X6JW06_9RHOB</name>
<dbReference type="InterPro" id="IPR028992">
    <property type="entry name" value="Hedgehog/Intein_dom"/>
</dbReference>
<dbReference type="InterPro" id="IPR036844">
    <property type="entry name" value="Hint_dom_sf"/>
</dbReference>
<dbReference type="AlphaFoldDB" id="A0A7X6JW06"/>
<organism evidence="2 3">
    <name type="scientific">Roseicyclus persicicus</name>
    <dbReference type="NCBI Taxonomy" id="2650661"/>
    <lineage>
        <taxon>Bacteria</taxon>
        <taxon>Pseudomonadati</taxon>
        <taxon>Pseudomonadota</taxon>
        <taxon>Alphaproteobacteria</taxon>
        <taxon>Rhodobacterales</taxon>
        <taxon>Roseobacteraceae</taxon>
        <taxon>Roseicyclus</taxon>
    </lineage>
</organism>
<protein>
    <submittedName>
        <fullName evidence="2">Hint domain-containing protein</fullName>
    </submittedName>
</protein>
<gene>
    <name evidence="2" type="ORF">HCU73_04805</name>
</gene>
<evidence type="ECO:0000313" key="2">
    <source>
        <dbReference type="EMBL" id="NKX43902.1"/>
    </source>
</evidence>
<evidence type="ECO:0000259" key="1">
    <source>
        <dbReference type="Pfam" id="PF13403"/>
    </source>
</evidence>
<dbReference type="SUPFAM" id="SSF51294">
    <property type="entry name" value="Hedgehog/intein (Hint) domain"/>
    <property type="match status" value="1"/>
</dbReference>
<evidence type="ECO:0000313" key="3">
    <source>
        <dbReference type="Proteomes" id="UP000526408"/>
    </source>
</evidence>
<reference evidence="2 3" key="1">
    <citation type="submission" date="2020-04" db="EMBL/GenBank/DDBJ databases">
        <authorList>
            <person name="Yoon J."/>
        </authorList>
    </citation>
    <scope>NUCLEOTIDE SEQUENCE [LARGE SCALE GENOMIC DNA]</scope>
    <source>
        <strain evidence="2 3">KMU-115</strain>
    </source>
</reference>
<dbReference type="Proteomes" id="UP000526408">
    <property type="component" value="Unassembled WGS sequence"/>
</dbReference>
<dbReference type="Gene3D" id="2.170.16.10">
    <property type="entry name" value="Hedgehog/Intein (Hint) domain"/>
    <property type="match status" value="1"/>
</dbReference>
<dbReference type="RefSeq" id="WP_168622240.1">
    <property type="nucleotide sequence ID" value="NZ_JAAZQQ010000001.1"/>
</dbReference>
<sequence>MAAFDYGSVFIYDAAAAGPNTLGPQADDDGTIDDGEADGVFDLGPPADFFTYSTVVNTPFGPVTVDFTGLYQGYIVDFDGETVPVFLVPPAGLPFGFETTYPEGVYLIPSARDEGAVTPPAELNPADITAGDFDAVCFLPGTAIATPLGATAVEDLRVGDTVLTADGRAVPVTWVGIQTVSTVFGRAAGRQPVRIAEGALGGGLPRRDLCLTADHALLIDGLLVAAGALVKGRGITWIPEAETGARYTVYHVETAAHDVILAEGTPAETFVDYIGRRAFDNHAEYLALYGADRPIPESRLPRITAARHLPAGLRARLGIAAAA</sequence>
<dbReference type="Pfam" id="PF13403">
    <property type="entry name" value="Hint_2"/>
    <property type="match status" value="1"/>
</dbReference>
<dbReference type="EMBL" id="JAAZQQ010000001">
    <property type="protein sequence ID" value="NKX43902.1"/>
    <property type="molecule type" value="Genomic_DNA"/>
</dbReference>
<accession>A0A7X6JW06</accession>
<comment type="caution">
    <text evidence="2">The sequence shown here is derived from an EMBL/GenBank/DDBJ whole genome shotgun (WGS) entry which is preliminary data.</text>
</comment>
<keyword evidence="3" id="KW-1185">Reference proteome</keyword>
<proteinExistence type="predicted"/>